<dbReference type="CDD" id="cd02440">
    <property type="entry name" value="AdoMet_MTases"/>
    <property type="match status" value="1"/>
</dbReference>
<organism evidence="1 2">
    <name type="scientific">Oidiodendron maius (strain Zn)</name>
    <dbReference type="NCBI Taxonomy" id="913774"/>
    <lineage>
        <taxon>Eukaryota</taxon>
        <taxon>Fungi</taxon>
        <taxon>Dikarya</taxon>
        <taxon>Ascomycota</taxon>
        <taxon>Pezizomycotina</taxon>
        <taxon>Leotiomycetes</taxon>
        <taxon>Leotiomycetes incertae sedis</taxon>
        <taxon>Myxotrichaceae</taxon>
        <taxon>Oidiodendron</taxon>
    </lineage>
</organism>
<dbReference type="InterPro" id="IPR029063">
    <property type="entry name" value="SAM-dependent_MTases_sf"/>
</dbReference>
<dbReference type="Proteomes" id="UP000054321">
    <property type="component" value="Unassembled WGS sequence"/>
</dbReference>
<evidence type="ECO:0000313" key="1">
    <source>
        <dbReference type="EMBL" id="KIN02714.1"/>
    </source>
</evidence>
<dbReference type="HOGENOM" id="CLU_010595_7_1_1"/>
<dbReference type="GO" id="GO:0008168">
    <property type="term" value="F:methyltransferase activity"/>
    <property type="evidence" value="ECO:0007669"/>
    <property type="project" value="TreeGrafter"/>
</dbReference>
<dbReference type="PANTHER" id="PTHR43591:SF10">
    <property type="entry name" value="ABC TRANSMEMBRANE TYPE-1 DOMAIN-CONTAINING PROTEIN-RELATED"/>
    <property type="match status" value="1"/>
</dbReference>
<reference evidence="1 2" key="1">
    <citation type="submission" date="2014-04" db="EMBL/GenBank/DDBJ databases">
        <authorList>
            <consortium name="DOE Joint Genome Institute"/>
            <person name="Kuo A."/>
            <person name="Martino E."/>
            <person name="Perotto S."/>
            <person name="Kohler A."/>
            <person name="Nagy L.G."/>
            <person name="Floudas D."/>
            <person name="Copeland A."/>
            <person name="Barry K.W."/>
            <person name="Cichocki N."/>
            <person name="Veneault-Fourrey C."/>
            <person name="LaButti K."/>
            <person name="Lindquist E.A."/>
            <person name="Lipzen A."/>
            <person name="Lundell T."/>
            <person name="Morin E."/>
            <person name="Murat C."/>
            <person name="Sun H."/>
            <person name="Tunlid A."/>
            <person name="Henrissat B."/>
            <person name="Grigoriev I.V."/>
            <person name="Hibbett D.S."/>
            <person name="Martin F."/>
            <person name="Nordberg H.P."/>
            <person name="Cantor M.N."/>
            <person name="Hua S.X."/>
        </authorList>
    </citation>
    <scope>NUCLEOTIDE SEQUENCE [LARGE SCALE GENOMIC DNA]</scope>
    <source>
        <strain evidence="1 2">Zn</strain>
    </source>
</reference>
<dbReference type="Gene3D" id="3.40.50.150">
    <property type="entry name" value="Vaccinia Virus protein VP39"/>
    <property type="match status" value="1"/>
</dbReference>
<accession>A0A0C3CUQ7</accession>
<dbReference type="EMBL" id="KN832874">
    <property type="protein sequence ID" value="KIN02714.1"/>
    <property type="molecule type" value="Genomic_DNA"/>
</dbReference>
<dbReference type="PANTHER" id="PTHR43591">
    <property type="entry name" value="METHYLTRANSFERASE"/>
    <property type="match status" value="1"/>
</dbReference>
<gene>
    <name evidence="1" type="ORF">OIDMADRAFT_178607</name>
</gene>
<evidence type="ECO:0000313" key="2">
    <source>
        <dbReference type="Proteomes" id="UP000054321"/>
    </source>
</evidence>
<keyword evidence="2" id="KW-1185">Reference proteome</keyword>
<dbReference type="InParanoid" id="A0A0C3CUQ7"/>
<sequence length="337" mass="38286">MSSSVHSQEPIPVEDLDDDLDSAYGEGFAASTASLTDSIREYREIHGRTYQNYKGSEYWGPNDERQSDQLDLVHHMLTLLLDGKLFLAPIGPAPQKVLDVGTGTGIWAMDFADQYPSAEVIGTDISNTMPLFVPPNCRFELDDAELDWTFAPSSFDFIHIRYMMGSIGDWPRLYGQAFDALKPGGWLEHFELSVKFDCDDGTLTEDNPLTKWAPIQTEASERMGKSFVVSTFTRERMKEAGYVDVKEYKYKLPVGPWSSDKRMKEIGAWNLFFFLRDTEGFCIYLLGKVMGWEHASVLAWVHEISTALKNPRVHVYYKASLVYGRKPEAVESIMCYD</sequence>
<proteinExistence type="predicted"/>
<protein>
    <recommendedName>
        <fullName evidence="3">Methyltransferase domain-containing protein</fullName>
    </recommendedName>
</protein>
<dbReference type="OrthoDB" id="2013972at2759"/>
<dbReference type="AlphaFoldDB" id="A0A0C3CUQ7"/>
<name>A0A0C3CUQ7_OIDMZ</name>
<evidence type="ECO:0008006" key="3">
    <source>
        <dbReference type="Google" id="ProtNLM"/>
    </source>
</evidence>
<dbReference type="SUPFAM" id="SSF53335">
    <property type="entry name" value="S-adenosyl-L-methionine-dependent methyltransferases"/>
    <property type="match status" value="1"/>
</dbReference>
<dbReference type="STRING" id="913774.A0A0C3CUQ7"/>
<dbReference type="Pfam" id="PF13489">
    <property type="entry name" value="Methyltransf_23"/>
    <property type="match status" value="1"/>
</dbReference>
<reference evidence="2" key="2">
    <citation type="submission" date="2015-01" db="EMBL/GenBank/DDBJ databases">
        <title>Evolutionary Origins and Diversification of the Mycorrhizal Mutualists.</title>
        <authorList>
            <consortium name="DOE Joint Genome Institute"/>
            <consortium name="Mycorrhizal Genomics Consortium"/>
            <person name="Kohler A."/>
            <person name="Kuo A."/>
            <person name="Nagy L.G."/>
            <person name="Floudas D."/>
            <person name="Copeland A."/>
            <person name="Barry K.W."/>
            <person name="Cichocki N."/>
            <person name="Veneault-Fourrey C."/>
            <person name="LaButti K."/>
            <person name="Lindquist E.A."/>
            <person name="Lipzen A."/>
            <person name="Lundell T."/>
            <person name="Morin E."/>
            <person name="Murat C."/>
            <person name="Riley R."/>
            <person name="Ohm R."/>
            <person name="Sun H."/>
            <person name="Tunlid A."/>
            <person name="Henrissat B."/>
            <person name="Grigoriev I.V."/>
            <person name="Hibbett D.S."/>
            <person name="Martin F."/>
        </authorList>
    </citation>
    <scope>NUCLEOTIDE SEQUENCE [LARGE SCALE GENOMIC DNA]</scope>
    <source>
        <strain evidence="2">Zn</strain>
    </source>
</reference>